<dbReference type="PANTHER" id="PTHR10775:SF185">
    <property type="entry name" value="OS08G0208400 PROTEIN"/>
    <property type="match status" value="1"/>
</dbReference>
<dbReference type="PANTHER" id="PTHR10775">
    <property type="entry name" value="OS08G0208400 PROTEIN"/>
    <property type="match status" value="1"/>
</dbReference>
<dbReference type="Pfam" id="PF02992">
    <property type="entry name" value="Transposase_21"/>
    <property type="match status" value="1"/>
</dbReference>
<evidence type="ECO:0000256" key="1">
    <source>
        <dbReference type="SAM" id="MobiDB-lite"/>
    </source>
</evidence>
<comment type="caution">
    <text evidence="2">The sequence shown here is derived from an EMBL/GenBank/DDBJ whole genome shotgun (WGS) entry which is preliminary data.</text>
</comment>
<evidence type="ECO:0000313" key="2">
    <source>
        <dbReference type="EMBL" id="KAI5327588.1"/>
    </source>
</evidence>
<sequence>MDKRCLRATVMWTVNDFPAYAMVSGWSTKGYMACPVCKEDVTSGWHAGKVCYLGHRRWLPWDHEWREKDKEFDGNTERRLRPREWSGDEILEHLNRLDFAPFGKIKNVFDTLVGTILDIEDKTKDTIKARLDLERMGIRRGLWMNRDSDKARRDLAFFSMKPNDKKEFLKFVSSVKFPDGNVYAIPELDPTDNDVNNVADQCLESSMENDAETLRDTHVIQEPFQIQGVSSIEIPIQSITIDLGDLPRFDVVVGPSSEDDVVIVDEEEEDWETESDDSDDNESYYSSDDE</sequence>
<organism evidence="2 3">
    <name type="scientific">Prunus dulcis</name>
    <name type="common">Almond</name>
    <name type="synonym">Amygdalus dulcis</name>
    <dbReference type="NCBI Taxonomy" id="3755"/>
    <lineage>
        <taxon>Eukaryota</taxon>
        <taxon>Viridiplantae</taxon>
        <taxon>Streptophyta</taxon>
        <taxon>Embryophyta</taxon>
        <taxon>Tracheophyta</taxon>
        <taxon>Spermatophyta</taxon>
        <taxon>Magnoliopsida</taxon>
        <taxon>eudicotyledons</taxon>
        <taxon>Gunneridae</taxon>
        <taxon>Pentapetalae</taxon>
        <taxon>rosids</taxon>
        <taxon>fabids</taxon>
        <taxon>Rosales</taxon>
        <taxon>Rosaceae</taxon>
        <taxon>Amygdaloideae</taxon>
        <taxon>Amygdaleae</taxon>
        <taxon>Prunus</taxon>
    </lineage>
</organism>
<feature type="region of interest" description="Disordered" evidence="1">
    <location>
        <begin position="266"/>
        <end position="290"/>
    </location>
</feature>
<name>A0AAD4VM73_PRUDU</name>
<dbReference type="EMBL" id="JAJFAZ020000005">
    <property type="protein sequence ID" value="KAI5327588.1"/>
    <property type="molecule type" value="Genomic_DNA"/>
</dbReference>
<reference evidence="2 3" key="1">
    <citation type="journal article" date="2022" name="G3 (Bethesda)">
        <title>Whole-genome sequence and methylome profiling of the almond [Prunus dulcis (Mill.) D.A. Webb] cultivar 'Nonpareil'.</title>
        <authorList>
            <person name="D'Amico-Willman K.M."/>
            <person name="Ouma W.Z."/>
            <person name="Meulia T."/>
            <person name="Sideli G.M."/>
            <person name="Gradziel T.M."/>
            <person name="Fresnedo-Ramirez J."/>
        </authorList>
    </citation>
    <scope>NUCLEOTIDE SEQUENCE [LARGE SCALE GENOMIC DNA]</scope>
    <source>
        <strain evidence="2">Clone GOH B32 T37-40</strain>
    </source>
</reference>
<gene>
    <name evidence="2" type="ORF">L3X38_026984</name>
</gene>
<dbReference type="Proteomes" id="UP001054821">
    <property type="component" value="Chromosome 5"/>
</dbReference>
<dbReference type="InterPro" id="IPR004242">
    <property type="entry name" value="Transposase_21"/>
</dbReference>
<accession>A0AAD4VM73</accession>
<keyword evidence="3" id="KW-1185">Reference proteome</keyword>
<proteinExistence type="predicted"/>
<protein>
    <submittedName>
        <fullName evidence="2">Uncharacterized protein</fullName>
    </submittedName>
</protein>
<dbReference type="AlphaFoldDB" id="A0AAD4VM73"/>
<evidence type="ECO:0000313" key="3">
    <source>
        <dbReference type="Proteomes" id="UP001054821"/>
    </source>
</evidence>